<evidence type="ECO:0000313" key="3">
    <source>
        <dbReference type="Proteomes" id="UP001526426"/>
    </source>
</evidence>
<dbReference type="PANTHER" id="PTHR36836:SF1">
    <property type="entry name" value="COLANIC ACID BIOSYNTHESIS PROTEIN WCAK"/>
    <property type="match status" value="1"/>
</dbReference>
<keyword evidence="2" id="KW-0808">Transferase</keyword>
<feature type="domain" description="Polysaccharide pyruvyl transferase" evidence="1">
    <location>
        <begin position="13"/>
        <end position="286"/>
    </location>
</feature>
<gene>
    <name evidence="2" type="ORF">K4A83_04090</name>
</gene>
<dbReference type="PANTHER" id="PTHR36836">
    <property type="entry name" value="COLANIC ACID BIOSYNTHESIS PROTEIN WCAK"/>
    <property type="match status" value="1"/>
</dbReference>
<dbReference type="EMBL" id="JAIHOM010000014">
    <property type="protein sequence ID" value="MCW6035458.1"/>
    <property type="molecule type" value="Genomic_DNA"/>
</dbReference>
<evidence type="ECO:0000259" key="1">
    <source>
        <dbReference type="Pfam" id="PF04230"/>
    </source>
</evidence>
<accession>A0ABT3L1T6</accession>
<keyword evidence="3" id="KW-1185">Reference proteome</keyword>
<dbReference type="Pfam" id="PF04230">
    <property type="entry name" value="PS_pyruv_trans"/>
    <property type="match status" value="1"/>
</dbReference>
<dbReference type="GO" id="GO:0016740">
    <property type="term" value="F:transferase activity"/>
    <property type="evidence" value="ECO:0007669"/>
    <property type="project" value="UniProtKB-KW"/>
</dbReference>
<dbReference type="InterPro" id="IPR007345">
    <property type="entry name" value="Polysacch_pyruvyl_Trfase"/>
</dbReference>
<dbReference type="Proteomes" id="UP001526426">
    <property type="component" value="Unassembled WGS sequence"/>
</dbReference>
<sequence>MKILLMGYYGQKNLGDDLFVKQLTNYFDQRSDVGQVDVICKANYYPKTSEKINFWSSQQLSKLKRLGLIVKADKIFWGGGTLNIDSKPTNLLRMQSIAQLMGKQFGFLGIGLEGIKSEVQDASYELFKKANLLYCRDSSSYELAKKLNKDHENVGLGGDLAFLDLSIYHPFLSRFRNSEIKEISFSGMFWWGDGRAQFYGRQLMPLIEKYNTVIHLLPCHVGQENNDNRFHELLRKYIPEKNCLVHSWSKTEEVLEVLGKMDFHFGNRLHSIIMADILGIPNIGIGEKKSKIGNYIEKTGVLYEERRVAFMEEISLGRIEKIFREYKRPEDFINNESEQAQKCLEQIR</sequence>
<dbReference type="RefSeq" id="WP_265263145.1">
    <property type="nucleotide sequence ID" value="NZ_JAIHOM010000014.1"/>
</dbReference>
<name>A0ABT3L1T6_9CYAN</name>
<proteinExistence type="predicted"/>
<comment type="caution">
    <text evidence="2">The sequence shown here is derived from an EMBL/GenBank/DDBJ whole genome shotgun (WGS) entry which is preliminary data.</text>
</comment>
<evidence type="ECO:0000313" key="2">
    <source>
        <dbReference type="EMBL" id="MCW6035458.1"/>
    </source>
</evidence>
<organism evidence="2 3">
    <name type="scientific">Spirulina subsalsa FACHB-351</name>
    <dbReference type="NCBI Taxonomy" id="234711"/>
    <lineage>
        <taxon>Bacteria</taxon>
        <taxon>Bacillati</taxon>
        <taxon>Cyanobacteriota</taxon>
        <taxon>Cyanophyceae</taxon>
        <taxon>Spirulinales</taxon>
        <taxon>Spirulinaceae</taxon>
        <taxon>Spirulina</taxon>
    </lineage>
</organism>
<protein>
    <submittedName>
        <fullName evidence="2">Polysaccharide pyruvyl transferase family protein</fullName>
    </submittedName>
</protein>
<reference evidence="2 3" key="1">
    <citation type="submission" date="2021-08" db="EMBL/GenBank/DDBJ databases">
        <title>Draft genome sequence of Spirulina subsalsa with high tolerance to salinity and hype-accumulation of phycocyanin.</title>
        <authorList>
            <person name="Pei H."/>
            <person name="Jiang L."/>
        </authorList>
    </citation>
    <scope>NUCLEOTIDE SEQUENCE [LARGE SCALE GENOMIC DNA]</scope>
    <source>
        <strain evidence="2 3">FACHB-351</strain>
    </source>
</reference>